<dbReference type="AlphaFoldDB" id="A0A7R9A7B8"/>
<keyword evidence="1 3" id="KW-0420">Kringle</keyword>
<dbReference type="Proteomes" id="UP000677054">
    <property type="component" value="Unassembled WGS sequence"/>
</dbReference>
<dbReference type="EMBL" id="LR900947">
    <property type="protein sequence ID" value="CAD7247355.1"/>
    <property type="molecule type" value="Genomic_DNA"/>
</dbReference>
<dbReference type="InterPro" id="IPR038178">
    <property type="entry name" value="Kringle_sf"/>
</dbReference>
<dbReference type="InterPro" id="IPR018056">
    <property type="entry name" value="Kringle_CS"/>
</dbReference>
<dbReference type="SMART" id="SM00130">
    <property type="entry name" value="KR"/>
    <property type="match status" value="5"/>
</dbReference>
<dbReference type="PANTHER" id="PTHR24261:SF7">
    <property type="entry name" value="KRINGLE DOMAIN-CONTAINING PROTEIN"/>
    <property type="match status" value="1"/>
</dbReference>
<dbReference type="Pfam" id="PF00051">
    <property type="entry name" value="Kringle"/>
    <property type="match status" value="4"/>
</dbReference>
<dbReference type="PROSITE" id="PS00021">
    <property type="entry name" value="KRINGLE_1"/>
    <property type="match status" value="4"/>
</dbReference>
<feature type="domain" description="Kringle" evidence="4">
    <location>
        <begin position="1"/>
        <end position="70"/>
    </location>
</feature>
<feature type="domain" description="Kringle" evidence="4">
    <location>
        <begin position="464"/>
        <end position="546"/>
    </location>
</feature>
<reference evidence="5" key="1">
    <citation type="submission" date="2020-11" db="EMBL/GenBank/DDBJ databases">
        <authorList>
            <person name="Tran Van P."/>
        </authorList>
    </citation>
    <scope>NUCLEOTIDE SEQUENCE</scope>
</reference>
<sequence length="566" mass="65088">MEVDDFKCEPWLKHPTDERFSRSSWLAFPDAGLDSSHNYCRNPNRERSGPWCYTGETTVEGWGYCRVPFCFEVYERSAVNGEPAEGYPECRQTEMGKEYVGTARRTVTGKPCLRWDTYSHSYPKTDDFDHNISYGAHFRFGDPKWEEDFCRNPTLKERPWCLVDDPDIIWEFCDIPLCPNYPHKTECRWTRHGEEYAGTRKLTMSGRPCLPWSLSELIELTWPRFPEDVREKDHNFCRNPGMDPGRSAMSFKMEKAWTQLLFLLIPLIPGVIPMDGSLEYQLTSPGKRYKAVARESREASSASCAVKCIHADPKAPCGAFNFRPSDGSCQLISSRNHEMIPADGYLAFTHLRDEVVYPECRLTEKGKEYMGTVSVTETGKPCLRWDSSNVASSYSTVGKGFNDGMFFDEHFLNQDPSSHENFCRNPTLNEKPWCFIEEDDLKWESCEIPLCNDRRAPECKLSQKGAEYMGSKSQTISGFPCNPWLSWEREILEEMFAERRQVFPDILTDEHNFCRNPTGKPGGPWCNIQKPGDSENAWEYCDVRFCAQKHTERTCETEGGCGSSES</sequence>
<evidence type="ECO:0000313" key="5">
    <source>
        <dbReference type="EMBL" id="CAD7247355.1"/>
    </source>
</evidence>
<proteinExistence type="predicted"/>
<evidence type="ECO:0000256" key="2">
    <source>
        <dbReference type="ARBA" id="ARBA00023157"/>
    </source>
</evidence>
<dbReference type="SUPFAM" id="SSF57440">
    <property type="entry name" value="Kringle-like"/>
    <property type="match status" value="5"/>
</dbReference>
<evidence type="ECO:0000259" key="4">
    <source>
        <dbReference type="PROSITE" id="PS50070"/>
    </source>
</evidence>
<evidence type="ECO:0000256" key="3">
    <source>
        <dbReference type="PROSITE-ProRule" id="PRU00121"/>
    </source>
</evidence>
<dbReference type="PRINTS" id="PR00018">
    <property type="entry name" value="KRINGLE"/>
</dbReference>
<dbReference type="PROSITE" id="PS50070">
    <property type="entry name" value="KRINGLE_2"/>
    <property type="match status" value="5"/>
</dbReference>
<evidence type="ECO:0000313" key="6">
    <source>
        <dbReference type="Proteomes" id="UP000677054"/>
    </source>
</evidence>
<dbReference type="InterPro" id="IPR000001">
    <property type="entry name" value="Kringle"/>
</dbReference>
<dbReference type="OrthoDB" id="1915767at2759"/>
<feature type="domain" description="Kringle" evidence="4">
    <location>
        <begin position="192"/>
        <end position="257"/>
    </location>
</feature>
<feature type="domain" description="Kringle" evidence="4">
    <location>
        <begin position="96"/>
        <end position="178"/>
    </location>
</feature>
<dbReference type="InterPro" id="IPR013806">
    <property type="entry name" value="Kringle-like"/>
</dbReference>
<name>A0A7R9A7B8_9CRUS</name>
<dbReference type="InterPro" id="IPR050759">
    <property type="entry name" value="Serine_protease_kringle"/>
</dbReference>
<accession>A0A7R9A7B8</accession>
<feature type="disulfide bond" evidence="3">
    <location>
        <begin position="423"/>
        <end position="446"/>
    </location>
</feature>
<evidence type="ECO:0000256" key="1">
    <source>
        <dbReference type="ARBA" id="ARBA00022572"/>
    </source>
</evidence>
<feature type="disulfide bond" evidence="3">
    <location>
        <begin position="150"/>
        <end position="173"/>
    </location>
</feature>
<dbReference type="EMBL" id="CAJPEV010001430">
    <property type="protein sequence ID" value="CAG0892595.1"/>
    <property type="molecule type" value="Genomic_DNA"/>
</dbReference>
<gene>
    <name evidence="5" type="ORF">DSTB1V02_LOCUS7188</name>
</gene>
<keyword evidence="6" id="KW-1185">Reference proteome</keyword>
<keyword evidence="2 3" id="KW-1015">Disulfide bond</keyword>
<comment type="caution">
    <text evidence="3">Lacks conserved residue(s) required for the propagation of feature annotation.</text>
</comment>
<feature type="domain" description="Kringle" evidence="4">
    <location>
        <begin position="365"/>
        <end position="451"/>
    </location>
</feature>
<dbReference type="PANTHER" id="PTHR24261">
    <property type="entry name" value="PLASMINOGEN-RELATED"/>
    <property type="match status" value="1"/>
</dbReference>
<protein>
    <recommendedName>
        <fullName evidence="4">Kringle domain-containing protein</fullName>
    </recommendedName>
</protein>
<organism evidence="5">
    <name type="scientific">Darwinula stevensoni</name>
    <dbReference type="NCBI Taxonomy" id="69355"/>
    <lineage>
        <taxon>Eukaryota</taxon>
        <taxon>Metazoa</taxon>
        <taxon>Ecdysozoa</taxon>
        <taxon>Arthropoda</taxon>
        <taxon>Crustacea</taxon>
        <taxon>Oligostraca</taxon>
        <taxon>Ostracoda</taxon>
        <taxon>Podocopa</taxon>
        <taxon>Podocopida</taxon>
        <taxon>Darwinulocopina</taxon>
        <taxon>Darwinuloidea</taxon>
        <taxon>Darwinulidae</taxon>
        <taxon>Darwinula</taxon>
    </lineage>
</organism>
<dbReference type="Gene3D" id="2.40.20.10">
    <property type="entry name" value="Plasminogen Kringle 4"/>
    <property type="match status" value="5"/>
</dbReference>